<dbReference type="NCBIfam" id="TIGR02370">
    <property type="entry name" value="pyl_corrinoid"/>
    <property type="match status" value="1"/>
</dbReference>
<dbReference type="GO" id="GO:0005829">
    <property type="term" value="C:cytosol"/>
    <property type="evidence" value="ECO:0007669"/>
    <property type="project" value="TreeGrafter"/>
</dbReference>
<dbReference type="InterPro" id="IPR050554">
    <property type="entry name" value="Met_Synthase/Corrinoid"/>
</dbReference>
<reference evidence="6" key="1">
    <citation type="submission" date="2016-03" db="EMBL/GenBank/DDBJ databases">
        <authorList>
            <person name="Borrel G."/>
            <person name="Mccann A."/>
            <person name="O'Toole P.W."/>
        </authorList>
    </citation>
    <scope>NUCLEOTIDE SEQUENCE</scope>
    <source>
        <strain evidence="6">183</strain>
    </source>
</reference>
<dbReference type="Gene3D" id="3.40.50.280">
    <property type="entry name" value="Cobalamin-binding domain"/>
    <property type="match status" value="1"/>
</dbReference>
<dbReference type="PROSITE" id="PS51337">
    <property type="entry name" value="B12_BINDING_NTER"/>
    <property type="match status" value="1"/>
</dbReference>
<dbReference type="RefSeq" id="WP_020448782.1">
    <property type="nucleotide sequence ID" value="NZ_CAYAYE010000015.1"/>
</dbReference>
<dbReference type="EMBL" id="LVVT01000001">
    <property type="protein sequence ID" value="TQS84670.1"/>
    <property type="molecule type" value="Genomic_DNA"/>
</dbReference>
<dbReference type="OMA" id="MTSTMVN"/>
<dbReference type="GeneID" id="41323317"/>
<dbReference type="GO" id="GO:0008705">
    <property type="term" value="F:methionine synthase activity"/>
    <property type="evidence" value="ECO:0007669"/>
    <property type="project" value="TreeGrafter"/>
</dbReference>
<dbReference type="SUPFAM" id="SSF47644">
    <property type="entry name" value="Methionine synthase domain"/>
    <property type="match status" value="1"/>
</dbReference>
<organism evidence="6 7">
    <name type="scientific">Candidatus Methanomassiliicoccus intestinalis</name>
    <dbReference type="NCBI Taxonomy" id="1406512"/>
    <lineage>
        <taxon>Archaea</taxon>
        <taxon>Methanobacteriati</taxon>
        <taxon>Thermoplasmatota</taxon>
        <taxon>Thermoplasmata</taxon>
        <taxon>Methanomassiliicoccales</taxon>
        <taxon>Methanomassiliicoccaceae</taxon>
        <taxon>Methanomassiliicoccus</taxon>
    </lineage>
</organism>
<dbReference type="FunFam" id="3.40.50.280:FF:000003">
    <property type="entry name" value="Dimethylamine methyltransferase corrinoid protein"/>
    <property type="match status" value="1"/>
</dbReference>
<dbReference type="Gene3D" id="1.10.1240.10">
    <property type="entry name" value="Methionine synthase domain"/>
    <property type="match status" value="1"/>
</dbReference>
<dbReference type="PANTHER" id="PTHR45833">
    <property type="entry name" value="METHIONINE SYNTHASE"/>
    <property type="match status" value="1"/>
</dbReference>
<evidence type="ECO:0000259" key="4">
    <source>
        <dbReference type="PROSITE" id="PS51332"/>
    </source>
</evidence>
<evidence type="ECO:0000256" key="3">
    <source>
        <dbReference type="ARBA" id="ARBA00023285"/>
    </source>
</evidence>
<dbReference type="PANTHER" id="PTHR45833:SF1">
    <property type="entry name" value="METHIONINE SYNTHASE"/>
    <property type="match status" value="1"/>
</dbReference>
<dbReference type="SMART" id="SM01018">
    <property type="entry name" value="B12-binding_2"/>
    <property type="match status" value="1"/>
</dbReference>
<dbReference type="InterPro" id="IPR006158">
    <property type="entry name" value="Cobalamin-bd"/>
</dbReference>
<sequence length="216" mass="23068">MSNEEIIEKARNAVLEYDADSAVEAAEEAIKAGMNPVDVIANGFTKAMNEIAAKYEAKQLFLPHVVAASDAMTAGIDVLNPYLEKMGVSEGSGLGTIVIGTIEGDIHSIGKDIVAIMLKIAGYNVVNLGRDVPVKDFIEEAKKHNADVIGSSALMTSTMVNQIRIEELLKEDSVRDKFKTMVGGAPVTQDWADKIGADIYAENASDSVNKLKAALN</sequence>
<dbReference type="Pfam" id="PF02607">
    <property type="entry name" value="B12-binding_2"/>
    <property type="match status" value="1"/>
</dbReference>
<dbReference type="PROSITE" id="PS51332">
    <property type="entry name" value="B12_BINDING"/>
    <property type="match status" value="1"/>
</dbReference>
<feature type="domain" description="B12-binding N-terminal" evidence="5">
    <location>
        <begin position="1"/>
        <end position="91"/>
    </location>
</feature>
<accession>A0A8J8PF18</accession>
<dbReference type="GO" id="GO:0015948">
    <property type="term" value="P:methanogenesis"/>
    <property type="evidence" value="ECO:0007669"/>
    <property type="project" value="InterPro"/>
</dbReference>
<dbReference type="InterPro" id="IPR003759">
    <property type="entry name" value="Cbl-bd_cap"/>
</dbReference>
<protein>
    <submittedName>
        <fullName evidence="6">Dimethylamine corrinoid protein 3</fullName>
    </submittedName>
</protein>
<dbReference type="GO" id="GO:0050667">
    <property type="term" value="P:homocysteine metabolic process"/>
    <property type="evidence" value="ECO:0007669"/>
    <property type="project" value="TreeGrafter"/>
</dbReference>
<dbReference type="Pfam" id="PF02310">
    <property type="entry name" value="B12-binding"/>
    <property type="match status" value="1"/>
</dbReference>
<gene>
    <name evidence="6" type="ORF">A3207_01120</name>
</gene>
<dbReference type="InterPro" id="IPR036724">
    <property type="entry name" value="Cobalamin-bd_sf"/>
</dbReference>
<dbReference type="InterPro" id="IPR012741">
    <property type="entry name" value="Corrinoid_p"/>
</dbReference>
<keyword evidence="3" id="KW-0170">Cobalt</keyword>
<evidence type="ECO:0000256" key="2">
    <source>
        <dbReference type="ARBA" id="ARBA00022723"/>
    </source>
</evidence>
<evidence type="ECO:0000259" key="5">
    <source>
        <dbReference type="PROSITE" id="PS51337"/>
    </source>
</evidence>
<keyword evidence="2" id="KW-0479">Metal-binding</keyword>
<dbReference type="SUPFAM" id="SSF52242">
    <property type="entry name" value="Cobalamin (vitamin B12)-binding domain"/>
    <property type="match status" value="1"/>
</dbReference>
<dbReference type="GO" id="GO:0031419">
    <property type="term" value="F:cobalamin binding"/>
    <property type="evidence" value="ECO:0007669"/>
    <property type="project" value="InterPro"/>
</dbReference>
<dbReference type="GO" id="GO:0046653">
    <property type="term" value="P:tetrahydrofolate metabolic process"/>
    <property type="evidence" value="ECO:0007669"/>
    <property type="project" value="TreeGrafter"/>
</dbReference>
<comment type="similarity">
    <text evidence="1">Belongs to the methylamine corrinoid protein family.</text>
</comment>
<evidence type="ECO:0000313" key="7">
    <source>
        <dbReference type="Proteomes" id="UP000752814"/>
    </source>
</evidence>
<dbReference type="InterPro" id="IPR036594">
    <property type="entry name" value="Meth_synthase_dom"/>
</dbReference>
<dbReference type="GO" id="GO:0050897">
    <property type="term" value="F:cobalt ion binding"/>
    <property type="evidence" value="ECO:0007669"/>
    <property type="project" value="InterPro"/>
</dbReference>
<dbReference type="Proteomes" id="UP000752814">
    <property type="component" value="Unassembled WGS sequence"/>
</dbReference>
<evidence type="ECO:0000313" key="6">
    <source>
        <dbReference type="EMBL" id="TQS84670.1"/>
    </source>
</evidence>
<name>A0A8J8PF18_9ARCH</name>
<evidence type="ECO:0000256" key="1">
    <source>
        <dbReference type="ARBA" id="ARBA00010854"/>
    </source>
</evidence>
<comment type="caution">
    <text evidence="6">The sequence shown here is derived from an EMBL/GenBank/DDBJ whole genome shotgun (WGS) entry which is preliminary data.</text>
</comment>
<dbReference type="CDD" id="cd02070">
    <property type="entry name" value="corrinoid_protein_B12-BD"/>
    <property type="match status" value="1"/>
</dbReference>
<dbReference type="AlphaFoldDB" id="A0A8J8PF18"/>
<feature type="domain" description="B12-binding" evidence="4">
    <location>
        <begin position="94"/>
        <end position="216"/>
    </location>
</feature>
<proteinExistence type="inferred from homology"/>